<evidence type="ECO:0000313" key="2">
    <source>
        <dbReference type="Proteomes" id="UP000240493"/>
    </source>
</evidence>
<gene>
    <name evidence="1" type="ORF">M441DRAFT_263293</name>
</gene>
<protein>
    <submittedName>
        <fullName evidence="1">Uncharacterized protein</fullName>
    </submittedName>
</protein>
<dbReference type="AlphaFoldDB" id="A0A2T3YXF8"/>
<reference evidence="1 2" key="1">
    <citation type="submission" date="2016-07" db="EMBL/GenBank/DDBJ databases">
        <title>Multiple horizontal gene transfer events from other fungi enriched the ability of initially mycotrophic Trichoderma (Ascomycota) to feed on dead plant biomass.</title>
        <authorList>
            <consortium name="DOE Joint Genome Institute"/>
            <person name="Aerts A."/>
            <person name="Atanasova L."/>
            <person name="Chenthamara K."/>
            <person name="Zhang J."/>
            <person name="Grujic M."/>
            <person name="Henrissat B."/>
            <person name="Kuo A."/>
            <person name="Salamov A."/>
            <person name="Lipzen A."/>
            <person name="Labutti K."/>
            <person name="Barry K."/>
            <person name="Miao Y."/>
            <person name="Rahimi M.J."/>
            <person name="Shen Q."/>
            <person name="Grigoriev I.V."/>
            <person name="Kubicek C.P."/>
            <person name="Druzhinina I.S."/>
        </authorList>
    </citation>
    <scope>NUCLEOTIDE SEQUENCE [LARGE SCALE GENOMIC DNA]</scope>
    <source>
        <strain evidence="1 2">CBS 433.97</strain>
    </source>
</reference>
<dbReference type="Proteomes" id="UP000240493">
    <property type="component" value="Unassembled WGS sequence"/>
</dbReference>
<evidence type="ECO:0000313" key="1">
    <source>
        <dbReference type="EMBL" id="PTB37204.1"/>
    </source>
</evidence>
<proteinExistence type="predicted"/>
<organism evidence="1 2">
    <name type="scientific">Trichoderma asperellum (strain ATCC 204424 / CBS 433.97 / NBRC 101777)</name>
    <dbReference type="NCBI Taxonomy" id="1042311"/>
    <lineage>
        <taxon>Eukaryota</taxon>
        <taxon>Fungi</taxon>
        <taxon>Dikarya</taxon>
        <taxon>Ascomycota</taxon>
        <taxon>Pezizomycotina</taxon>
        <taxon>Sordariomycetes</taxon>
        <taxon>Hypocreomycetidae</taxon>
        <taxon>Hypocreales</taxon>
        <taxon>Hypocreaceae</taxon>
        <taxon>Trichoderma</taxon>
    </lineage>
</organism>
<keyword evidence="2" id="KW-1185">Reference proteome</keyword>
<dbReference type="EMBL" id="KZ679268">
    <property type="protein sequence ID" value="PTB37204.1"/>
    <property type="molecule type" value="Genomic_DNA"/>
</dbReference>
<name>A0A2T3YXF8_TRIA4</name>
<sequence>MSPPAATPFEANRDSRLCHPVSLALLLVEASKTTNRRPGQRFIANRLPYHINSLLRFPGLPITGSPAAAGLVSSPAGAGAVVPPLRAPFYLHLSPAPHGHSAGQRSFSRGARQTWQPQLIRRSLPRPGRVYFAFTEYFRSLSISRSFLPRLCCHDVMSLGLPMPPSITHTESVGAGTEQTTNRFIR</sequence>
<accession>A0A2T3YXF8</accession>